<name>A0A1F5K9E7_9BACT</name>
<protein>
    <recommendedName>
        <fullName evidence="4">YYY membrane protein</fullName>
    </recommendedName>
</protein>
<keyword evidence="1" id="KW-0812">Transmembrane</keyword>
<feature type="transmembrane region" description="Helical" evidence="1">
    <location>
        <begin position="98"/>
        <end position="118"/>
    </location>
</feature>
<feature type="transmembrane region" description="Helical" evidence="1">
    <location>
        <begin position="238"/>
        <end position="262"/>
    </location>
</feature>
<feature type="transmembrane region" description="Helical" evidence="1">
    <location>
        <begin position="185"/>
        <end position="209"/>
    </location>
</feature>
<feature type="transmembrane region" description="Helical" evidence="1">
    <location>
        <begin position="69"/>
        <end position="86"/>
    </location>
</feature>
<feature type="transmembrane region" description="Helical" evidence="1">
    <location>
        <begin position="38"/>
        <end position="57"/>
    </location>
</feature>
<gene>
    <name evidence="2" type="ORF">A3F00_01065</name>
</gene>
<feature type="transmembrane region" description="Helical" evidence="1">
    <location>
        <begin position="469"/>
        <end position="489"/>
    </location>
</feature>
<feature type="transmembrane region" description="Helical" evidence="1">
    <location>
        <begin position="340"/>
        <end position="373"/>
    </location>
</feature>
<feature type="transmembrane region" description="Helical" evidence="1">
    <location>
        <begin position="380"/>
        <end position="399"/>
    </location>
</feature>
<dbReference type="EMBL" id="MFDE01000043">
    <property type="protein sequence ID" value="OGE37440.1"/>
    <property type="molecule type" value="Genomic_DNA"/>
</dbReference>
<feature type="transmembrane region" description="Helical" evidence="1">
    <location>
        <begin position="12"/>
        <end position="31"/>
    </location>
</feature>
<evidence type="ECO:0000256" key="1">
    <source>
        <dbReference type="SAM" id="Phobius"/>
    </source>
</evidence>
<evidence type="ECO:0008006" key="4">
    <source>
        <dbReference type="Google" id="ProtNLM"/>
    </source>
</evidence>
<dbReference type="InterPro" id="IPR018746">
    <property type="entry name" value="DUF2298"/>
</dbReference>
<dbReference type="AlphaFoldDB" id="A0A1F5K9E7"/>
<sequence>MTLLDFSYILQWWILFAVISAIFLPLTILIFHNYFDKGYIFSKILGTVLISYSIWILSSLKLLPFQTGNIIFILIVFSLINVYLLYKQRLLSTFQRKWKIFLFEEILFFLGLTFWSFIRAHEPSIHGLEKFMDFGFINSISRSEYFPPKDLWLSGENINYYYFGHLYTALLTKISFLDPKVTYNLMVATLFGLTFTCSFSIGTNLWYFFTRKRHPELISGSFVEIPDQVRNDGKSYKIFIAGLLAAILVSFAGNLHSIYSLFENYSTESPVPFWQLKPDFNFSGYWYPNATRFIPLTIHEFPIYSFVVSDLHGHALDIPIVLFTIALLICIYFNEKVRSMYFILFGFLIGLMLMTNVLDGPIYLLLISLVLLFKYKLKSIKLVLLVTFLSVLFSLPFWLNFKPFGQGIGVLCSPQFLVEIGKLGSFLFEANHCSRSPFWMLTILYGFFYIIFYGYYAKIRKQISPSDNLALIFTLFATLLILIPELFYIKDIYPAHYRANTVFKFGFQAFIVLSLVSSFMVIRIYHQLKWKLPITLYSLLFIPVLLLVLIYPYFAIRSYYGSLNNYSGLDGLNYLTNQYPTDYTAILWIKNNIKGQGVILEAVGESYTDYARISSNTGLPTVLGWPVHEWLWRGSPDEGTKRSAEIKSIYEEADLMHTQELLNRYNVSYVFIGTLERQKYPNIAEEKFNNLGQIIYDEGSTKIYQLY</sequence>
<dbReference type="Proteomes" id="UP000176527">
    <property type="component" value="Unassembled WGS sequence"/>
</dbReference>
<feature type="transmembrane region" description="Helical" evidence="1">
    <location>
        <begin position="501"/>
        <end position="522"/>
    </location>
</feature>
<accession>A0A1F5K9E7</accession>
<feature type="transmembrane region" description="Helical" evidence="1">
    <location>
        <begin position="534"/>
        <end position="554"/>
    </location>
</feature>
<evidence type="ECO:0000313" key="3">
    <source>
        <dbReference type="Proteomes" id="UP000176527"/>
    </source>
</evidence>
<reference evidence="2 3" key="1">
    <citation type="journal article" date="2016" name="Nat. Commun.">
        <title>Thousands of microbial genomes shed light on interconnected biogeochemical processes in an aquifer system.</title>
        <authorList>
            <person name="Anantharaman K."/>
            <person name="Brown C.T."/>
            <person name="Hug L.A."/>
            <person name="Sharon I."/>
            <person name="Castelle C.J."/>
            <person name="Probst A.J."/>
            <person name="Thomas B.C."/>
            <person name="Singh A."/>
            <person name="Wilkins M.J."/>
            <person name="Karaoz U."/>
            <person name="Brodie E.L."/>
            <person name="Williams K.H."/>
            <person name="Hubbard S.S."/>
            <person name="Banfield J.F."/>
        </authorList>
    </citation>
    <scope>NUCLEOTIDE SEQUENCE [LARGE SCALE GENOMIC DNA]</scope>
</reference>
<dbReference type="PANTHER" id="PTHR10790">
    <property type="entry name" value="TPR-DOMAIN CONTAINING PROTEIN"/>
    <property type="match status" value="1"/>
</dbReference>
<dbReference type="Pfam" id="PF10060">
    <property type="entry name" value="DUF2298"/>
    <property type="match status" value="2"/>
</dbReference>
<feature type="transmembrane region" description="Helical" evidence="1">
    <location>
        <begin position="438"/>
        <end position="457"/>
    </location>
</feature>
<comment type="caution">
    <text evidence="2">The sequence shown here is derived from an EMBL/GenBank/DDBJ whole genome shotgun (WGS) entry which is preliminary data.</text>
</comment>
<keyword evidence="1" id="KW-1133">Transmembrane helix</keyword>
<proteinExistence type="predicted"/>
<dbReference type="PANTHER" id="PTHR10790:SF51">
    <property type="entry name" value="TETRATRICOPEPTIDE REPEAT PROTEIN"/>
    <property type="match status" value="1"/>
</dbReference>
<keyword evidence="1" id="KW-0472">Membrane</keyword>
<feature type="transmembrane region" description="Helical" evidence="1">
    <location>
        <begin position="315"/>
        <end position="334"/>
    </location>
</feature>
<organism evidence="2 3">
    <name type="scientific">Candidatus Daviesbacteria bacterium RIFCSPHIGHO2_12_FULL_37_11</name>
    <dbReference type="NCBI Taxonomy" id="1797777"/>
    <lineage>
        <taxon>Bacteria</taxon>
        <taxon>Candidatus Daviesiibacteriota</taxon>
    </lineage>
</organism>
<evidence type="ECO:0000313" key="2">
    <source>
        <dbReference type="EMBL" id="OGE37440.1"/>
    </source>
</evidence>